<feature type="binding site" evidence="10">
    <location>
        <position position="49"/>
    </location>
    <ligand>
        <name>[4Fe-4S] cluster</name>
        <dbReference type="ChEBI" id="CHEBI:49883"/>
        <label>1</label>
    </ligand>
</feature>
<dbReference type="Gene3D" id="1.10.15.40">
    <property type="entry name" value="Electron transport complex subunit B, putative Fe-S cluster"/>
    <property type="match status" value="1"/>
</dbReference>
<dbReference type="InterPro" id="IPR007202">
    <property type="entry name" value="4Fe-4S_dom"/>
</dbReference>
<evidence type="ECO:0000259" key="12">
    <source>
        <dbReference type="PROSITE" id="PS51379"/>
    </source>
</evidence>
<evidence type="ECO:0000313" key="15">
    <source>
        <dbReference type="Proteomes" id="UP000294678"/>
    </source>
</evidence>
<evidence type="ECO:0000256" key="1">
    <source>
        <dbReference type="ARBA" id="ARBA00022448"/>
    </source>
</evidence>
<evidence type="ECO:0000256" key="3">
    <source>
        <dbReference type="ARBA" id="ARBA00022723"/>
    </source>
</evidence>
<dbReference type="Pfam" id="PF12838">
    <property type="entry name" value="Fer4_7"/>
    <property type="match status" value="1"/>
</dbReference>
<feature type="binding site" evidence="10">
    <location>
        <position position="172"/>
    </location>
    <ligand>
        <name>[4Fe-4S] cluster</name>
        <dbReference type="ChEBI" id="CHEBI:49883"/>
        <label>3</label>
    </ligand>
</feature>
<dbReference type="InterPro" id="IPR010207">
    <property type="entry name" value="Elect_transpt_cplx_RnfB/RsxB"/>
</dbReference>
<dbReference type="GO" id="GO:0051539">
    <property type="term" value="F:4 iron, 4 sulfur cluster binding"/>
    <property type="evidence" value="ECO:0007669"/>
    <property type="project" value="UniProtKB-UniRule"/>
</dbReference>
<reference evidence="14 15" key="1">
    <citation type="submission" date="2019-03" db="EMBL/GenBank/DDBJ databases">
        <title>Genomic Encyclopedia of Type Strains, Phase IV (KMG-IV): sequencing the most valuable type-strain genomes for metagenomic binning, comparative biology and taxonomic classification.</title>
        <authorList>
            <person name="Goeker M."/>
        </authorList>
    </citation>
    <scope>NUCLEOTIDE SEQUENCE [LARGE SCALE GENOMIC DNA]</scope>
    <source>
        <strain evidence="14 15">DSM 100055</strain>
    </source>
</reference>
<keyword evidence="9 10" id="KW-0472">Membrane</keyword>
<dbReference type="Pfam" id="PF00037">
    <property type="entry name" value="Fer4"/>
    <property type="match status" value="2"/>
</dbReference>
<dbReference type="GO" id="GO:0022900">
    <property type="term" value="P:electron transport chain"/>
    <property type="evidence" value="ECO:0007669"/>
    <property type="project" value="UniProtKB-UniRule"/>
</dbReference>
<feature type="domain" description="4Fe-4S ferredoxin-type" evidence="12">
    <location>
        <begin position="128"/>
        <end position="162"/>
    </location>
</feature>
<dbReference type="InterPro" id="IPR017896">
    <property type="entry name" value="4Fe4S_Fe-S-bd"/>
</dbReference>
<name>A0AA46DYI9_9FUSO</name>
<feature type="binding site" evidence="10">
    <location>
        <position position="142"/>
    </location>
    <ligand>
        <name>[4Fe-4S] cluster</name>
        <dbReference type="ChEBI" id="CHEBI:49883"/>
        <label>2</label>
    </ligand>
</feature>
<feature type="binding site" evidence="10">
    <location>
        <position position="175"/>
    </location>
    <ligand>
        <name>[4Fe-4S] cluster</name>
        <dbReference type="ChEBI" id="CHEBI:49883"/>
        <label>3</label>
    </ligand>
</feature>
<organism evidence="14 15">
    <name type="scientific">Hypnocyclicus thermotrophus</name>
    <dbReference type="NCBI Taxonomy" id="1627895"/>
    <lineage>
        <taxon>Bacteria</taxon>
        <taxon>Fusobacteriati</taxon>
        <taxon>Fusobacteriota</taxon>
        <taxon>Fusobacteriia</taxon>
        <taxon>Fusobacteriales</taxon>
        <taxon>Fusobacteriaceae</taxon>
        <taxon>Hypnocyclicus</taxon>
    </lineage>
</organism>
<dbReference type="Proteomes" id="UP000294678">
    <property type="component" value="Unassembled WGS sequence"/>
</dbReference>
<keyword evidence="7 10" id="KW-0408">Iron</keyword>
<dbReference type="AlphaFoldDB" id="A0AA46DYI9"/>
<keyword evidence="4 10" id="KW-0677">Repeat</keyword>
<evidence type="ECO:0000256" key="10">
    <source>
        <dbReference type="HAMAP-Rule" id="MF_00463"/>
    </source>
</evidence>
<comment type="function">
    <text evidence="10">Part of a membrane-bound complex that couples electron transfer with translocation of ions across the membrane.</text>
</comment>
<feature type="binding site" evidence="10">
    <location>
        <position position="52"/>
    </location>
    <ligand>
        <name>[4Fe-4S] cluster</name>
        <dbReference type="ChEBI" id="CHEBI:49883"/>
        <label>1</label>
    </ligand>
</feature>
<dbReference type="EC" id="7.-.-.-" evidence="10"/>
<evidence type="ECO:0000259" key="13">
    <source>
        <dbReference type="PROSITE" id="PS51656"/>
    </source>
</evidence>
<evidence type="ECO:0000256" key="2">
    <source>
        <dbReference type="ARBA" id="ARBA00022485"/>
    </source>
</evidence>
<sequence>MVDIIIAVVALGTIAILMGVFLAYAAKKFEVKKDPKINEILDILPGVNCGACGYPGCSGYAEAVAMQGVDINLCAPGGAEVVEKISTITGQVAEDKEKMVARVMCQGDNTKVTKRYEFDADIKTCANALLYYGGDKSCMYGCLGYGDCEKVCPTNAIKVNEKGIAVVDEELCISCEKCVIECPKNIIKMVREKSRVSVLCSSHEKGADSRKVCSISCIGCGICAKNCPVDAIEVKGNLAVIDDSKCINCGICEVKCPTNAIKSDIKEVKKAKIIEDKCIGCTACARVCPVDAIEGEVKKKHKVIAEKCIGCGLCYEKCKFDAIKLETQIKSS</sequence>
<protein>
    <recommendedName>
        <fullName evidence="10">Ion-translocating oxidoreductase complex subunit B</fullName>
        <ecNumber evidence="10">7.-.-.-</ecNumber>
    </recommendedName>
    <alternativeName>
        <fullName evidence="10">Rnf electron transport complex subunit B</fullName>
    </alternativeName>
</protein>
<evidence type="ECO:0000256" key="4">
    <source>
        <dbReference type="ARBA" id="ARBA00022737"/>
    </source>
</evidence>
<gene>
    <name evidence="10" type="primary">rnfB</name>
    <name evidence="14" type="ORF">EV215_1417</name>
</gene>
<feature type="domain" description="4Fe-4S ferredoxin-type" evidence="12">
    <location>
        <begin position="237"/>
        <end position="266"/>
    </location>
</feature>
<feature type="domain" description="4Fe-4S" evidence="13">
    <location>
        <begin position="32"/>
        <end position="91"/>
    </location>
</feature>
<feature type="domain" description="4Fe-4S ferredoxin-type" evidence="12">
    <location>
        <begin position="208"/>
        <end position="236"/>
    </location>
</feature>
<evidence type="ECO:0000256" key="5">
    <source>
        <dbReference type="ARBA" id="ARBA00022967"/>
    </source>
</evidence>
<dbReference type="PANTHER" id="PTHR43560">
    <property type="entry name" value="ION-TRANSLOCATING OXIDOREDUCTASE COMPLEX SUBUNIT B"/>
    <property type="match status" value="1"/>
</dbReference>
<feature type="binding site" evidence="10">
    <location>
        <position position="178"/>
    </location>
    <ligand>
        <name>[4Fe-4S] cluster</name>
        <dbReference type="ChEBI" id="CHEBI:49883"/>
        <label>3</label>
    </ligand>
</feature>
<dbReference type="Pfam" id="PF14697">
    <property type="entry name" value="Fer4_21"/>
    <property type="match status" value="1"/>
</dbReference>
<dbReference type="PROSITE" id="PS51379">
    <property type="entry name" value="4FE4S_FER_2"/>
    <property type="match status" value="6"/>
</dbReference>
<dbReference type="PANTHER" id="PTHR43560:SF1">
    <property type="entry name" value="ION-TRANSLOCATING OXIDOREDUCTASE COMPLEX SUBUNIT B"/>
    <property type="match status" value="1"/>
</dbReference>
<feature type="binding site" evidence="10">
    <location>
        <position position="138"/>
    </location>
    <ligand>
        <name>[4Fe-4S] cluster</name>
        <dbReference type="ChEBI" id="CHEBI:49883"/>
        <label>2</label>
    </ligand>
</feature>
<keyword evidence="1 10" id="KW-0813">Transport</keyword>
<dbReference type="Pfam" id="PF04060">
    <property type="entry name" value="FeS"/>
    <property type="match status" value="1"/>
</dbReference>
<comment type="caution">
    <text evidence="14">The sequence shown here is derived from an EMBL/GenBank/DDBJ whole genome shotgun (WGS) entry which is preliminary data.</text>
</comment>
<comment type="similarity">
    <text evidence="10">Belongs to the 4Fe4S bacterial-type ferredoxin family. RnfB subfamily.</text>
</comment>
<keyword evidence="11" id="KW-1133">Transmembrane helix</keyword>
<dbReference type="PROSITE" id="PS00198">
    <property type="entry name" value="4FE4S_FER_1"/>
    <property type="match status" value="1"/>
</dbReference>
<proteinExistence type="inferred from homology"/>
<dbReference type="GO" id="GO:0005886">
    <property type="term" value="C:plasma membrane"/>
    <property type="evidence" value="ECO:0007669"/>
    <property type="project" value="UniProtKB-SubCell"/>
</dbReference>
<dbReference type="Gene3D" id="3.30.70.20">
    <property type="match status" value="3"/>
</dbReference>
<comment type="subunit">
    <text evidence="10">The complex is composed of six subunits: RnfA, RnfB, RnfC, RnfD, RnfE and RnfG.</text>
</comment>
<dbReference type="GO" id="GO:0046872">
    <property type="term" value="F:metal ion binding"/>
    <property type="evidence" value="ECO:0007669"/>
    <property type="project" value="UniProtKB-KW"/>
</dbReference>
<dbReference type="SUPFAM" id="SSF54862">
    <property type="entry name" value="4Fe-4S ferredoxins"/>
    <property type="match status" value="2"/>
</dbReference>
<evidence type="ECO:0000256" key="11">
    <source>
        <dbReference type="SAM" id="Phobius"/>
    </source>
</evidence>
<keyword evidence="8 10" id="KW-0411">Iron-sulfur</keyword>
<comment type="cofactor">
    <cofactor evidence="10">
        <name>[4Fe-4S] cluster</name>
        <dbReference type="ChEBI" id="CHEBI:49883"/>
    </cofactor>
    <text evidence="10">Binds 3 [4Fe-4S] clusters.</text>
</comment>
<evidence type="ECO:0000256" key="8">
    <source>
        <dbReference type="ARBA" id="ARBA00023014"/>
    </source>
</evidence>
<feature type="domain" description="4Fe-4S ferredoxin-type" evidence="12">
    <location>
        <begin position="299"/>
        <end position="328"/>
    </location>
</feature>
<keyword evidence="6 10" id="KW-0249">Electron transport</keyword>
<dbReference type="PROSITE" id="PS51656">
    <property type="entry name" value="4FE4S"/>
    <property type="match status" value="1"/>
</dbReference>
<feature type="binding site" evidence="10">
    <location>
        <position position="74"/>
    </location>
    <ligand>
        <name>[4Fe-4S] cluster</name>
        <dbReference type="ChEBI" id="CHEBI:49883"/>
        <label>1</label>
    </ligand>
</feature>
<keyword evidence="11" id="KW-0812">Transmembrane</keyword>
<feature type="transmembrane region" description="Helical" evidence="11">
    <location>
        <begin position="6"/>
        <end position="26"/>
    </location>
</feature>
<dbReference type="InterPro" id="IPR017900">
    <property type="entry name" value="4Fe4S_Fe_S_CS"/>
</dbReference>
<dbReference type="CDD" id="cd10549">
    <property type="entry name" value="MtMvhB_like"/>
    <property type="match status" value="2"/>
</dbReference>
<keyword evidence="15" id="KW-1185">Reference proteome</keyword>
<dbReference type="NCBIfam" id="TIGR01944">
    <property type="entry name" value="rnfB"/>
    <property type="match status" value="1"/>
</dbReference>
<dbReference type="InterPro" id="IPR050395">
    <property type="entry name" value="4Fe4S_Ferredoxin_RnfB"/>
</dbReference>
<keyword evidence="5 10" id="KW-1278">Translocase</keyword>
<dbReference type="RefSeq" id="WP_134113280.1">
    <property type="nucleotide sequence ID" value="NZ_SOBG01000005.1"/>
</dbReference>
<evidence type="ECO:0000313" key="14">
    <source>
        <dbReference type="EMBL" id="TDT69874.1"/>
    </source>
</evidence>
<keyword evidence="2 10" id="KW-0004">4Fe-4S</keyword>
<feature type="binding site" evidence="10">
    <location>
        <position position="182"/>
    </location>
    <ligand>
        <name>[4Fe-4S] cluster</name>
        <dbReference type="ChEBI" id="CHEBI:49883"/>
        <label>2</label>
    </ligand>
</feature>
<evidence type="ECO:0000256" key="6">
    <source>
        <dbReference type="ARBA" id="ARBA00022982"/>
    </source>
</evidence>
<dbReference type="HAMAP" id="MF_00463">
    <property type="entry name" value="RsxB_RnfB"/>
    <property type="match status" value="1"/>
</dbReference>
<feature type="binding site" evidence="10">
    <location>
        <position position="57"/>
    </location>
    <ligand>
        <name>[4Fe-4S] cluster</name>
        <dbReference type="ChEBI" id="CHEBI:49883"/>
        <label>1</label>
    </ligand>
</feature>
<feature type="binding site" evidence="10">
    <location>
        <position position="148"/>
    </location>
    <ligand>
        <name>[4Fe-4S] cluster</name>
        <dbReference type="ChEBI" id="CHEBI:49883"/>
        <label>2</label>
    </ligand>
</feature>
<comment type="subcellular location">
    <subcellularLocation>
        <location evidence="10">Cell membrane</location>
    </subcellularLocation>
</comment>
<feature type="domain" description="4Fe-4S ferredoxin-type" evidence="12">
    <location>
        <begin position="163"/>
        <end position="192"/>
    </location>
</feature>
<feature type="region of interest" description="Hydrophobic" evidence="10">
    <location>
        <begin position="1"/>
        <end position="26"/>
    </location>
</feature>
<feature type="binding site" evidence="10">
    <location>
        <position position="152"/>
    </location>
    <ligand>
        <name>[4Fe-4S] cluster</name>
        <dbReference type="ChEBI" id="CHEBI:49883"/>
        <label>3</label>
    </ligand>
</feature>
<dbReference type="GO" id="GO:0009055">
    <property type="term" value="F:electron transfer activity"/>
    <property type="evidence" value="ECO:0007669"/>
    <property type="project" value="InterPro"/>
</dbReference>
<feature type="domain" description="4Fe-4S ferredoxin-type" evidence="12">
    <location>
        <begin position="269"/>
        <end position="298"/>
    </location>
</feature>
<keyword evidence="10" id="KW-1003">Cell membrane</keyword>
<evidence type="ECO:0000256" key="9">
    <source>
        <dbReference type="ARBA" id="ARBA00023136"/>
    </source>
</evidence>
<comment type="caution">
    <text evidence="10">Lacks conserved residue(s) required for the propagation of feature annotation.</text>
</comment>
<keyword evidence="3 10" id="KW-0479">Metal-binding</keyword>
<accession>A0AA46DYI9</accession>
<evidence type="ECO:0000256" key="7">
    <source>
        <dbReference type="ARBA" id="ARBA00023004"/>
    </source>
</evidence>
<dbReference type="EMBL" id="SOBG01000005">
    <property type="protein sequence ID" value="TDT69874.1"/>
    <property type="molecule type" value="Genomic_DNA"/>
</dbReference>